<dbReference type="NCBIfam" id="TIGR00421">
    <property type="entry name" value="ubiX_pad"/>
    <property type="match status" value="1"/>
</dbReference>
<feature type="binding site" evidence="5">
    <location>
        <position position="184"/>
    </location>
    <ligand>
        <name>dimethylallyl phosphate</name>
        <dbReference type="ChEBI" id="CHEBI:88052"/>
    </ligand>
</feature>
<gene>
    <name evidence="5" type="primary">ubiX</name>
    <name evidence="7" type="ORF">XD66_0609</name>
</gene>
<protein>
    <recommendedName>
        <fullName evidence="5">Flavin prenyltransferase UbiX</fullName>
        <ecNumber evidence="5">2.5.1.129</ecNumber>
    </recommendedName>
</protein>
<dbReference type="InterPro" id="IPR003382">
    <property type="entry name" value="Flavoprotein"/>
</dbReference>
<evidence type="ECO:0000259" key="6">
    <source>
        <dbReference type="Pfam" id="PF02441"/>
    </source>
</evidence>
<keyword evidence="2 5" id="KW-0285">Flavoprotein</keyword>
<comment type="catalytic activity">
    <reaction evidence="5">
        <text>dimethylallyl phosphate + FMNH2 = prenylated FMNH2 + phosphate</text>
        <dbReference type="Rhea" id="RHEA:37743"/>
        <dbReference type="ChEBI" id="CHEBI:43474"/>
        <dbReference type="ChEBI" id="CHEBI:57618"/>
        <dbReference type="ChEBI" id="CHEBI:87467"/>
        <dbReference type="ChEBI" id="CHEBI:88052"/>
        <dbReference type="EC" id="2.5.1.129"/>
    </reaction>
</comment>
<dbReference type="AlphaFoldDB" id="A0A101FGL3"/>
<comment type="caution">
    <text evidence="7">The sequence shown here is derived from an EMBL/GenBank/DDBJ whole genome shotgun (WGS) entry which is preliminary data.</text>
</comment>
<dbReference type="GO" id="GO:0106141">
    <property type="term" value="F:flavin prenyltransferase activity"/>
    <property type="evidence" value="ECO:0007669"/>
    <property type="project" value="UniProtKB-EC"/>
</dbReference>
<comment type="caution">
    <text evidence="5">Lacks conserved residue(s) required for the propagation of feature annotation.</text>
</comment>
<feature type="binding site" evidence="5">
    <location>
        <position position="138"/>
    </location>
    <ligand>
        <name>FMN</name>
        <dbReference type="ChEBI" id="CHEBI:58210"/>
    </ligand>
</feature>
<evidence type="ECO:0000256" key="3">
    <source>
        <dbReference type="ARBA" id="ARBA00022643"/>
    </source>
</evidence>
<keyword evidence="1 5" id="KW-0637">Prenyltransferase</keyword>
<dbReference type="Pfam" id="PF02441">
    <property type="entry name" value="Flavoprotein"/>
    <property type="match status" value="1"/>
</dbReference>
<evidence type="ECO:0000256" key="1">
    <source>
        <dbReference type="ARBA" id="ARBA00022602"/>
    </source>
</evidence>
<dbReference type="Gene3D" id="3.40.50.1950">
    <property type="entry name" value="Flavin prenyltransferase-like"/>
    <property type="match status" value="1"/>
</dbReference>
<keyword evidence="4 5" id="KW-0808">Transferase</keyword>
<dbReference type="EMBL" id="LGFO01000057">
    <property type="protein sequence ID" value="KUK36679.1"/>
    <property type="molecule type" value="Genomic_DNA"/>
</dbReference>
<proteinExistence type="inferred from homology"/>
<feature type="binding site" evidence="5">
    <location>
        <position position="168"/>
    </location>
    <ligand>
        <name>dimethylallyl phosphate</name>
        <dbReference type="ChEBI" id="CHEBI:88052"/>
    </ligand>
</feature>
<dbReference type="Proteomes" id="UP000053326">
    <property type="component" value="Unassembled WGS sequence"/>
</dbReference>
<evidence type="ECO:0000256" key="4">
    <source>
        <dbReference type="ARBA" id="ARBA00022679"/>
    </source>
</evidence>
<feature type="binding site" evidence="5">
    <location>
        <position position="36"/>
    </location>
    <ligand>
        <name>FMN</name>
        <dbReference type="ChEBI" id="CHEBI:58210"/>
    </ligand>
</feature>
<name>A0A101FGL3_9THEO</name>
<dbReference type="PATRIC" id="fig|85874.4.peg.1768"/>
<feature type="binding site" evidence="5">
    <location>
        <begin position="103"/>
        <end position="106"/>
    </location>
    <ligand>
        <name>FMN</name>
        <dbReference type="ChEBI" id="CHEBI:58210"/>
    </ligand>
</feature>
<evidence type="ECO:0000256" key="2">
    <source>
        <dbReference type="ARBA" id="ARBA00022630"/>
    </source>
</evidence>
<evidence type="ECO:0000313" key="8">
    <source>
        <dbReference type="Proteomes" id="UP000053326"/>
    </source>
</evidence>
<evidence type="ECO:0000313" key="7">
    <source>
        <dbReference type="EMBL" id="KUK36679.1"/>
    </source>
</evidence>
<reference evidence="8" key="1">
    <citation type="journal article" date="2015" name="MBio">
        <title>Genome-Resolved Metagenomic Analysis Reveals Roles for Candidate Phyla and Other Microbial Community Members in Biogeochemical Transformations in Oil Reservoirs.</title>
        <authorList>
            <person name="Hu P."/>
            <person name="Tom L."/>
            <person name="Singh A."/>
            <person name="Thomas B.C."/>
            <person name="Baker B.J."/>
            <person name="Piceno Y.M."/>
            <person name="Andersen G.L."/>
            <person name="Banfield J.F."/>
        </authorList>
    </citation>
    <scope>NUCLEOTIDE SEQUENCE [LARGE SCALE GENOMIC DNA]</scope>
</reference>
<dbReference type="EC" id="2.5.1.129" evidence="5"/>
<dbReference type="SUPFAM" id="SSF52507">
    <property type="entry name" value="Homo-oligomeric flavin-containing Cys decarboxylases, HFCD"/>
    <property type="match status" value="1"/>
</dbReference>
<dbReference type="InterPro" id="IPR004507">
    <property type="entry name" value="UbiX-like"/>
</dbReference>
<accession>A0A101FGL3</accession>
<feature type="binding site" evidence="5">
    <location>
        <begin position="10"/>
        <end position="12"/>
    </location>
    <ligand>
        <name>FMN</name>
        <dbReference type="ChEBI" id="CHEBI:58210"/>
    </ligand>
</feature>
<keyword evidence="3 5" id="KW-0288">FMN</keyword>
<dbReference type="InterPro" id="IPR036551">
    <property type="entry name" value="Flavin_trans-like"/>
</dbReference>
<comment type="similarity">
    <text evidence="5">Belongs to the UbiX/PAD1 family.</text>
</comment>
<dbReference type="HAMAP" id="MF_01984">
    <property type="entry name" value="ubiX_pad"/>
    <property type="match status" value="1"/>
</dbReference>
<sequence>MAPWVIAITGASGAIYAFKTIRALLAAAEKVCLIISEPGARVLREELGWSLKGGVEEFALEIKEKLGCPEEDDSLLCFDCNDIGCCLASGSFPTKGMLIVPCSMATLAGIAAGTSRNLIERAADVTIKERRPLVLVPRETPLNPIHLKNMLALAEIGVHIVPPMPAFYFGPRSIDDLVDYFVSRVLNLVGVKN</sequence>
<comment type="function">
    <text evidence="5">Flavin prenyltransferase that catalyzes the synthesis of the prenylated FMN cofactor (prenyl-FMN) for 4-hydroxy-3-polyprenylbenzoic acid decarboxylase UbiD. The prenyltransferase is metal-independent and links a dimethylallyl moiety from dimethylallyl monophosphate (DMAP) to the flavin N5 and C6 atoms of FMN.</text>
</comment>
<organism evidence="7 8">
    <name type="scientific">Thermacetogenium phaeum</name>
    <dbReference type="NCBI Taxonomy" id="85874"/>
    <lineage>
        <taxon>Bacteria</taxon>
        <taxon>Bacillati</taxon>
        <taxon>Bacillota</taxon>
        <taxon>Clostridia</taxon>
        <taxon>Thermoanaerobacterales</taxon>
        <taxon>Thermoanaerobacteraceae</taxon>
        <taxon>Thermacetogenium</taxon>
    </lineage>
</organism>
<evidence type="ECO:0000256" key="5">
    <source>
        <dbReference type="HAMAP-Rule" id="MF_01984"/>
    </source>
</evidence>
<feature type="domain" description="Flavoprotein" evidence="6">
    <location>
        <begin position="4"/>
        <end position="187"/>
    </location>
</feature>
<dbReference type="NCBIfam" id="NF004685">
    <property type="entry name" value="PRK06029.1"/>
    <property type="match status" value="1"/>
</dbReference>